<feature type="transmembrane region" description="Helical" evidence="1">
    <location>
        <begin position="62"/>
        <end position="82"/>
    </location>
</feature>
<evidence type="ECO:0000313" key="3">
    <source>
        <dbReference type="Proteomes" id="UP000011519"/>
    </source>
</evidence>
<reference evidence="2 3" key="1">
    <citation type="journal article" date="2014" name="PLoS Genet.">
        <title>Phylogenetically driven sequencing of extremely halophilic archaea reveals strategies for static and dynamic osmo-response.</title>
        <authorList>
            <person name="Becker E.A."/>
            <person name="Seitzer P.M."/>
            <person name="Tritt A."/>
            <person name="Larsen D."/>
            <person name="Krusor M."/>
            <person name="Yao A.I."/>
            <person name="Wu D."/>
            <person name="Madern D."/>
            <person name="Eisen J.A."/>
            <person name="Darling A.E."/>
            <person name="Facciotti M.T."/>
        </authorList>
    </citation>
    <scope>NUCLEOTIDE SEQUENCE [LARGE SCALE GENOMIC DNA]</scope>
    <source>
        <strain evidence="2 3">JCM 10989</strain>
    </source>
</reference>
<name>L9ZZF6_9EURY</name>
<dbReference type="Proteomes" id="UP000011519">
    <property type="component" value="Unassembled WGS sequence"/>
</dbReference>
<comment type="caution">
    <text evidence="2">The sequence shown here is derived from an EMBL/GenBank/DDBJ whole genome shotgun (WGS) entry which is preliminary data.</text>
</comment>
<keyword evidence="1" id="KW-0472">Membrane</keyword>
<organism evidence="2 3">
    <name type="scientific">Natrialba hulunbeirensis JCM 10989</name>
    <dbReference type="NCBI Taxonomy" id="1227493"/>
    <lineage>
        <taxon>Archaea</taxon>
        <taxon>Methanobacteriati</taxon>
        <taxon>Methanobacteriota</taxon>
        <taxon>Stenosarchaea group</taxon>
        <taxon>Halobacteria</taxon>
        <taxon>Halobacteriales</taxon>
        <taxon>Natrialbaceae</taxon>
        <taxon>Natrialba</taxon>
    </lineage>
</organism>
<proteinExistence type="predicted"/>
<protein>
    <submittedName>
        <fullName evidence="2">Uncharacterized protein</fullName>
    </submittedName>
</protein>
<dbReference type="PATRIC" id="fig|1227493.4.peg.1771"/>
<dbReference type="EMBL" id="AOIM01000025">
    <property type="protein sequence ID" value="ELY91905.1"/>
    <property type="molecule type" value="Genomic_DNA"/>
</dbReference>
<feature type="transmembrane region" description="Helical" evidence="1">
    <location>
        <begin position="35"/>
        <end position="53"/>
    </location>
</feature>
<feature type="transmembrane region" description="Helical" evidence="1">
    <location>
        <begin position="97"/>
        <end position="118"/>
    </location>
</feature>
<dbReference type="AlphaFoldDB" id="L9ZZF6"/>
<keyword evidence="1" id="KW-0812">Transmembrane</keyword>
<evidence type="ECO:0000256" key="1">
    <source>
        <dbReference type="SAM" id="Phobius"/>
    </source>
</evidence>
<dbReference type="RefSeq" id="WP_006652997.1">
    <property type="nucleotide sequence ID" value="NZ_AOIM01000025.1"/>
</dbReference>
<keyword evidence="1" id="KW-1133">Transmembrane helix</keyword>
<gene>
    <name evidence="2" type="ORF">C483_08939</name>
</gene>
<feature type="transmembrane region" description="Helical" evidence="1">
    <location>
        <begin position="12"/>
        <end position="29"/>
    </location>
</feature>
<keyword evidence="3" id="KW-1185">Reference proteome</keyword>
<accession>L9ZZF6</accession>
<dbReference type="OrthoDB" id="206114at2157"/>
<sequence>MDESASVARTGSLAVGAGLLLLGVGAYVVSSFESVTALIPALFGALVISLRLAGDAFDRERLATYGIGALALAGIFGSARGVPELIALLTGEAVDSAIAAVSQGLMIVFCLVLLGIVAQTARTAQTG</sequence>
<evidence type="ECO:0000313" key="2">
    <source>
        <dbReference type="EMBL" id="ELY91905.1"/>
    </source>
</evidence>